<dbReference type="Gramene" id="AUR62030559-RA">
    <property type="protein sequence ID" value="AUR62030559-RA:cds"/>
    <property type="gene ID" value="AUR62030559"/>
</dbReference>
<feature type="region of interest" description="Disordered" evidence="1">
    <location>
        <begin position="43"/>
        <end position="113"/>
    </location>
</feature>
<evidence type="ECO:0000313" key="4">
    <source>
        <dbReference type="Proteomes" id="UP000596660"/>
    </source>
</evidence>
<dbReference type="AlphaFoldDB" id="A0A803MJH6"/>
<protein>
    <submittedName>
        <fullName evidence="3">Uncharacterized protein</fullName>
    </submittedName>
</protein>
<evidence type="ECO:0000313" key="3">
    <source>
        <dbReference type="EnsemblPlants" id="AUR62030559-RA:cds"/>
    </source>
</evidence>
<dbReference type="EnsemblPlants" id="AUR62030559-RA">
    <property type="protein sequence ID" value="AUR62030559-RA:cds"/>
    <property type="gene ID" value="AUR62030559"/>
</dbReference>
<dbReference type="PANTHER" id="PTHR34277:SF18">
    <property type="entry name" value="CLAVATA3_ESR (CLE)-RELATED PROTEIN 25"/>
    <property type="match status" value="1"/>
</dbReference>
<keyword evidence="4" id="KW-1185">Reference proteome</keyword>
<sequence>MAGYGDGGGVMRVLKAICVAFMLVFSVWFLSMGILASAEIEGHTAATSTSSGNHAATSTLPGNNKHTTLLGRKKHSVPVKLNPTYSSKRRVPSGPDPIHNRHVGETRRPPGRT</sequence>
<evidence type="ECO:0000256" key="1">
    <source>
        <dbReference type="SAM" id="MobiDB-lite"/>
    </source>
</evidence>
<reference evidence="3" key="2">
    <citation type="submission" date="2021-03" db="UniProtKB">
        <authorList>
            <consortium name="EnsemblPlants"/>
        </authorList>
    </citation>
    <scope>IDENTIFICATION</scope>
</reference>
<dbReference type="InterPro" id="IPR039316">
    <property type="entry name" value="CLE25/26"/>
</dbReference>
<feature type="compositionally biased region" description="Polar residues" evidence="1">
    <location>
        <begin position="45"/>
        <end position="67"/>
    </location>
</feature>
<proteinExistence type="predicted"/>
<dbReference type="Proteomes" id="UP000596660">
    <property type="component" value="Unplaced"/>
</dbReference>
<feature type="compositionally biased region" description="Basic and acidic residues" evidence="1">
    <location>
        <begin position="98"/>
        <end position="113"/>
    </location>
</feature>
<name>A0A803MJH6_CHEQI</name>
<feature type="transmembrane region" description="Helical" evidence="2">
    <location>
        <begin position="12"/>
        <end position="30"/>
    </location>
</feature>
<keyword evidence="2" id="KW-0812">Transmembrane</keyword>
<evidence type="ECO:0000256" key="2">
    <source>
        <dbReference type="SAM" id="Phobius"/>
    </source>
</evidence>
<reference evidence="3" key="1">
    <citation type="journal article" date="2017" name="Nature">
        <title>The genome of Chenopodium quinoa.</title>
        <authorList>
            <person name="Jarvis D.E."/>
            <person name="Ho Y.S."/>
            <person name="Lightfoot D.J."/>
            <person name="Schmoeckel S.M."/>
            <person name="Li B."/>
            <person name="Borm T.J.A."/>
            <person name="Ohyanagi H."/>
            <person name="Mineta K."/>
            <person name="Michell C.T."/>
            <person name="Saber N."/>
            <person name="Kharbatia N.M."/>
            <person name="Rupper R.R."/>
            <person name="Sharp A.R."/>
            <person name="Dally N."/>
            <person name="Boughton B.A."/>
            <person name="Woo Y.H."/>
            <person name="Gao G."/>
            <person name="Schijlen E.G.W.M."/>
            <person name="Guo X."/>
            <person name="Momin A.A."/>
            <person name="Negrao S."/>
            <person name="Al-Babili S."/>
            <person name="Gehring C."/>
            <person name="Roessner U."/>
            <person name="Jung C."/>
            <person name="Murphy K."/>
            <person name="Arold S.T."/>
            <person name="Gojobori T."/>
            <person name="van der Linden C.G."/>
            <person name="van Loo E.N."/>
            <person name="Jellen E.N."/>
            <person name="Maughan P.J."/>
            <person name="Tester M."/>
        </authorList>
    </citation>
    <scope>NUCLEOTIDE SEQUENCE [LARGE SCALE GENOMIC DNA]</scope>
    <source>
        <strain evidence="3">cv. PI 614886</strain>
    </source>
</reference>
<keyword evidence="2" id="KW-0472">Membrane</keyword>
<accession>A0A803MJH6</accession>
<keyword evidence="2" id="KW-1133">Transmembrane helix</keyword>
<dbReference type="PANTHER" id="PTHR34277">
    <property type="entry name" value="CLAVATA3/ESR (CLE)-RELATED PROTEIN 26"/>
    <property type="match status" value="1"/>
</dbReference>
<dbReference type="OMA" id="LNYMMSK"/>
<organism evidence="3 4">
    <name type="scientific">Chenopodium quinoa</name>
    <name type="common">Quinoa</name>
    <dbReference type="NCBI Taxonomy" id="63459"/>
    <lineage>
        <taxon>Eukaryota</taxon>
        <taxon>Viridiplantae</taxon>
        <taxon>Streptophyta</taxon>
        <taxon>Embryophyta</taxon>
        <taxon>Tracheophyta</taxon>
        <taxon>Spermatophyta</taxon>
        <taxon>Magnoliopsida</taxon>
        <taxon>eudicotyledons</taxon>
        <taxon>Gunneridae</taxon>
        <taxon>Pentapetalae</taxon>
        <taxon>Caryophyllales</taxon>
        <taxon>Chenopodiaceae</taxon>
        <taxon>Chenopodioideae</taxon>
        <taxon>Atripliceae</taxon>
        <taxon>Chenopodium</taxon>
    </lineage>
</organism>